<gene>
    <name evidence="6" type="ORF">NEA10_01785</name>
</gene>
<name>A0ABY5AQI1_9CYAN</name>
<evidence type="ECO:0000256" key="1">
    <source>
        <dbReference type="ARBA" id="ARBA00004141"/>
    </source>
</evidence>
<sequence>MLGIVKQPILVFGLGASGALWLFDSFGNRFTDFGDWGVWGLIIVGIALWRLGGRQPGTGVDVLPSQFNQAEVEQALNRVRNNLKVLLAESDSDEDLCGFQERLEALEQTDEQRSLTLGVTGRKGVGKTALVRALQTELAQGSTLELQIQDLPSCLQGDDSALLAEAQQTDVLLLVTDGDIRESELDLVEKITASGQALLLVWNQSDRHPPEEQAQILGRIRQQAEPYLRGDRILAIAAAPTPIEVRLYKTDNSIETSTTTPPPELASLSECLETLHRDAGGLIWATTYRAAQSLRREIRQEINRLRRHRALPVVRQSQWIAAAAAFGNPLPSLDLLATAAVNVQLVMNLGKIYQQKLSLEQAKVAAKTLAEMLVKLGLVEVSTQLVTAALKQNPITFVAGGATQGLSAAYLTHIAGLSLIEYFEDCEETAQMARGSGLDGERFASIVKRVFETNRRKTFIQSLIRQAGDRFATKTA</sequence>
<keyword evidence="7" id="KW-1185">Reference proteome</keyword>
<dbReference type="InterPro" id="IPR027417">
    <property type="entry name" value="P-loop_NTPase"/>
</dbReference>
<evidence type="ECO:0000313" key="6">
    <source>
        <dbReference type="EMBL" id="USR91487.1"/>
    </source>
</evidence>
<dbReference type="InterPro" id="IPR021147">
    <property type="entry name" value="DUF697"/>
</dbReference>
<accession>A0ABY5AQI1</accession>
<dbReference type="SUPFAM" id="SSF52540">
    <property type="entry name" value="P-loop containing nucleoside triphosphate hydrolases"/>
    <property type="match status" value="1"/>
</dbReference>
<dbReference type="Gene3D" id="3.40.50.300">
    <property type="entry name" value="P-loop containing nucleotide triphosphate hydrolases"/>
    <property type="match status" value="1"/>
</dbReference>
<dbReference type="EMBL" id="CP098611">
    <property type="protein sequence ID" value="USR91487.1"/>
    <property type="molecule type" value="Genomic_DNA"/>
</dbReference>
<evidence type="ECO:0000256" key="3">
    <source>
        <dbReference type="ARBA" id="ARBA00022989"/>
    </source>
</evidence>
<protein>
    <submittedName>
        <fullName evidence="6">DUF697 domain-containing protein</fullName>
    </submittedName>
</protein>
<reference evidence="6" key="1">
    <citation type="submission" date="2022-06" db="EMBL/GenBank/DDBJ databases">
        <title>Genome sequence of Phormidium yuhuli AB48 isolated from an industrial photobioreactor environment.</title>
        <authorList>
            <person name="Qiu Y."/>
            <person name="Noonan A.J.C."/>
            <person name="Dofher K."/>
            <person name="Koch M."/>
            <person name="Kieft B."/>
            <person name="Lin X."/>
            <person name="Ziels R.M."/>
            <person name="Hallam S.J."/>
        </authorList>
    </citation>
    <scope>NUCLEOTIDE SEQUENCE</scope>
    <source>
        <strain evidence="6">AB48</strain>
    </source>
</reference>
<feature type="transmembrane region" description="Helical" evidence="5">
    <location>
        <begin position="9"/>
        <end position="27"/>
    </location>
</feature>
<keyword evidence="3 5" id="KW-1133">Transmembrane helix</keyword>
<evidence type="ECO:0000256" key="2">
    <source>
        <dbReference type="ARBA" id="ARBA00022692"/>
    </source>
</evidence>
<evidence type="ECO:0000313" key="7">
    <source>
        <dbReference type="Proteomes" id="UP001056708"/>
    </source>
</evidence>
<evidence type="ECO:0000256" key="5">
    <source>
        <dbReference type="SAM" id="Phobius"/>
    </source>
</evidence>
<organism evidence="6 7">
    <name type="scientific">Phormidium yuhuli AB48</name>
    <dbReference type="NCBI Taxonomy" id="2940671"/>
    <lineage>
        <taxon>Bacteria</taxon>
        <taxon>Bacillati</taxon>
        <taxon>Cyanobacteriota</taxon>
        <taxon>Cyanophyceae</taxon>
        <taxon>Oscillatoriophycideae</taxon>
        <taxon>Oscillatoriales</taxon>
        <taxon>Oscillatoriaceae</taxon>
        <taxon>Phormidium</taxon>
        <taxon>Phormidium yuhuli</taxon>
    </lineage>
</organism>
<dbReference type="Pfam" id="PF05128">
    <property type="entry name" value="DUF697"/>
    <property type="match status" value="1"/>
</dbReference>
<dbReference type="Proteomes" id="UP001056708">
    <property type="component" value="Chromosome"/>
</dbReference>
<dbReference type="RefSeq" id="WP_252663504.1">
    <property type="nucleotide sequence ID" value="NZ_CP098611.1"/>
</dbReference>
<keyword evidence="4 5" id="KW-0472">Membrane</keyword>
<keyword evidence="2 5" id="KW-0812">Transmembrane</keyword>
<evidence type="ECO:0000256" key="4">
    <source>
        <dbReference type="ARBA" id="ARBA00023136"/>
    </source>
</evidence>
<comment type="subcellular location">
    <subcellularLocation>
        <location evidence="1">Membrane</location>
        <topology evidence="1">Multi-pass membrane protein</topology>
    </subcellularLocation>
</comment>
<proteinExistence type="predicted"/>
<feature type="transmembrane region" description="Helical" evidence="5">
    <location>
        <begin position="33"/>
        <end position="51"/>
    </location>
</feature>